<name>A0A5B8XR33_9DELT</name>
<organism evidence="17 18">
    <name type="scientific">Microvenator marinus</name>
    <dbReference type="NCBI Taxonomy" id="2600177"/>
    <lineage>
        <taxon>Bacteria</taxon>
        <taxon>Deltaproteobacteria</taxon>
        <taxon>Bradymonadales</taxon>
        <taxon>Microvenatoraceae</taxon>
        <taxon>Microvenator</taxon>
    </lineage>
</organism>
<dbReference type="PANTHER" id="PTHR12428:SF65">
    <property type="entry name" value="CYTOCHROME C OXIDASE ASSEMBLY PROTEIN COX18, MITOCHONDRIAL"/>
    <property type="match status" value="1"/>
</dbReference>
<dbReference type="HAMAP" id="MF_01810">
    <property type="entry name" value="YidC_type1"/>
    <property type="match status" value="1"/>
</dbReference>
<dbReference type="InterPro" id="IPR001708">
    <property type="entry name" value="YidC/ALB3/OXA1/COX18"/>
</dbReference>
<keyword evidence="5 13" id="KW-1003">Cell membrane</keyword>
<keyword evidence="10 13" id="KW-0143">Chaperone</keyword>
<dbReference type="PANTHER" id="PTHR12428">
    <property type="entry name" value="OXA1"/>
    <property type="match status" value="1"/>
</dbReference>
<feature type="domain" description="Membrane insertase YidC/Oxa/ALB C-terminal" evidence="15">
    <location>
        <begin position="402"/>
        <end position="580"/>
    </location>
</feature>
<evidence type="ECO:0000256" key="11">
    <source>
        <dbReference type="ARBA" id="ARBA00033245"/>
    </source>
</evidence>
<dbReference type="Proteomes" id="UP000321595">
    <property type="component" value="Chromosome"/>
</dbReference>
<evidence type="ECO:0000256" key="10">
    <source>
        <dbReference type="ARBA" id="ARBA00023186"/>
    </source>
</evidence>
<evidence type="ECO:0000256" key="12">
    <source>
        <dbReference type="ARBA" id="ARBA00033342"/>
    </source>
</evidence>
<keyword evidence="9 13" id="KW-0472">Membrane</keyword>
<evidence type="ECO:0000256" key="2">
    <source>
        <dbReference type="ARBA" id="ARBA00010527"/>
    </source>
</evidence>
<evidence type="ECO:0000256" key="6">
    <source>
        <dbReference type="ARBA" id="ARBA00022692"/>
    </source>
</evidence>
<dbReference type="InterPro" id="IPR047196">
    <property type="entry name" value="YidC_ALB_C"/>
</dbReference>
<feature type="domain" description="Membrane insertase YidC N-terminal" evidence="16">
    <location>
        <begin position="123"/>
        <end position="391"/>
    </location>
</feature>
<feature type="region of interest" description="Disordered" evidence="14">
    <location>
        <begin position="71"/>
        <end position="110"/>
    </location>
</feature>
<accession>A0A5B8XR33</accession>
<comment type="subcellular location">
    <subcellularLocation>
        <location evidence="1">Cell inner membrane</location>
        <topology evidence="1">Multi-pass membrane protein</topology>
    </subcellularLocation>
    <subcellularLocation>
        <location evidence="13">Cell membrane</location>
        <topology evidence="13">Multi-pass membrane protein</topology>
    </subcellularLocation>
</comment>
<dbReference type="CDD" id="cd20070">
    <property type="entry name" value="5TM_YidC_Alb3"/>
    <property type="match status" value="1"/>
</dbReference>
<evidence type="ECO:0000256" key="1">
    <source>
        <dbReference type="ARBA" id="ARBA00004429"/>
    </source>
</evidence>
<evidence type="ECO:0000256" key="9">
    <source>
        <dbReference type="ARBA" id="ARBA00023136"/>
    </source>
</evidence>
<reference evidence="17 18" key="1">
    <citation type="submission" date="2019-08" db="EMBL/GenBank/DDBJ databases">
        <authorList>
            <person name="Liang Q."/>
        </authorList>
    </citation>
    <scope>NUCLEOTIDE SEQUENCE [LARGE SCALE GENOMIC DNA]</scope>
    <source>
        <strain evidence="17 18">V1718</strain>
    </source>
</reference>
<keyword evidence="6 13" id="KW-0812">Transmembrane</keyword>
<evidence type="ECO:0000256" key="5">
    <source>
        <dbReference type="ARBA" id="ARBA00022475"/>
    </source>
</evidence>
<evidence type="ECO:0000256" key="7">
    <source>
        <dbReference type="ARBA" id="ARBA00022927"/>
    </source>
</evidence>
<evidence type="ECO:0000256" key="3">
    <source>
        <dbReference type="ARBA" id="ARBA00015325"/>
    </source>
</evidence>
<dbReference type="EMBL" id="CP042467">
    <property type="protein sequence ID" value="QED27974.1"/>
    <property type="molecule type" value="Genomic_DNA"/>
</dbReference>
<dbReference type="GO" id="GO:0015031">
    <property type="term" value="P:protein transport"/>
    <property type="evidence" value="ECO:0007669"/>
    <property type="project" value="UniProtKB-KW"/>
</dbReference>
<proteinExistence type="inferred from homology"/>
<dbReference type="PRINTS" id="PR00701">
    <property type="entry name" value="60KDINNERMP"/>
</dbReference>
<dbReference type="OrthoDB" id="9780552at2"/>
<dbReference type="InterPro" id="IPR019998">
    <property type="entry name" value="Membr_insert_YidC"/>
</dbReference>
<feature type="transmembrane region" description="Helical" evidence="13">
    <location>
        <begin position="390"/>
        <end position="413"/>
    </location>
</feature>
<evidence type="ECO:0000256" key="8">
    <source>
        <dbReference type="ARBA" id="ARBA00022989"/>
    </source>
</evidence>
<protein>
    <recommendedName>
        <fullName evidence="3 13">Membrane protein insertase YidC</fullName>
    </recommendedName>
    <alternativeName>
        <fullName evidence="12 13">Foldase YidC</fullName>
    </alternativeName>
    <alternativeName>
        <fullName evidence="11 13">Membrane integrase YidC</fullName>
    </alternativeName>
    <alternativeName>
        <fullName evidence="13">Membrane protein YidC</fullName>
    </alternativeName>
</protein>
<dbReference type="KEGG" id="bbae:FRD01_12150"/>
<evidence type="ECO:0000259" key="16">
    <source>
        <dbReference type="Pfam" id="PF14849"/>
    </source>
</evidence>
<evidence type="ECO:0000313" key="18">
    <source>
        <dbReference type="Proteomes" id="UP000321595"/>
    </source>
</evidence>
<dbReference type="GO" id="GO:0005886">
    <property type="term" value="C:plasma membrane"/>
    <property type="evidence" value="ECO:0007669"/>
    <property type="project" value="UniProtKB-SubCell"/>
</dbReference>
<comment type="similarity">
    <text evidence="2 13">Belongs to the OXA1/ALB3/YidC family. Type 1 subfamily.</text>
</comment>
<feature type="transmembrane region" description="Helical" evidence="13">
    <location>
        <begin position="467"/>
        <end position="491"/>
    </location>
</feature>
<dbReference type="AlphaFoldDB" id="A0A5B8XR33"/>
<dbReference type="NCBIfam" id="TIGR03593">
    <property type="entry name" value="yidC_nterm"/>
    <property type="match status" value="1"/>
</dbReference>
<dbReference type="InterPro" id="IPR028055">
    <property type="entry name" value="YidC/Oxa/ALB_C"/>
</dbReference>
<dbReference type="Pfam" id="PF02096">
    <property type="entry name" value="60KD_IMP"/>
    <property type="match status" value="1"/>
</dbReference>
<comment type="subunit">
    <text evidence="13">Interacts with the Sec translocase complex via SecD. Specifically interacts with transmembrane segments of nascent integral membrane proteins during membrane integration.</text>
</comment>
<dbReference type="InterPro" id="IPR028053">
    <property type="entry name" value="Membr_insert_YidC_N"/>
</dbReference>
<dbReference type="GO" id="GO:0051205">
    <property type="term" value="P:protein insertion into membrane"/>
    <property type="evidence" value="ECO:0007669"/>
    <property type="project" value="TreeGrafter"/>
</dbReference>
<gene>
    <name evidence="13 17" type="primary">yidC</name>
    <name evidence="17" type="ORF">FRD01_12150</name>
</gene>
<keyword evidence="8 13" id="KW-1133">Transmembrane helix</keyword>
<evidence type="ECO:0000256" key="13">
    <source>
        <dbReference type="HAMAP-Rule" id="MF_01810"/>
    </source>
</evidence>
<keyword evidence="7 13" id="KW-0653">Protein transport</keyword>
<dbReference type="NCBIfam" id="TIGR03592">
    <property type="entry name" value="yidC_oxa1_cterm"/>
    <property type="match status" value="1"/>
</dbReference>
<evidence type="ECO:0000256" key="14">
    <source>
        <dbReference type="SAM" id="MobiDB-lite"/>
    </source>
</evidence>
<feature type="compositionally biased region" description="Basic and acidic residues" evidence="14">
    <location>
        <begin position="86"/>
        <end position="98"/>
    </location>
</feature>
<dbReference type="InterPro" id="IPR038221">
    <property type="entry name" value="YidC_periplasmic_sf"/>
</dbReference>
<evidence type="ECO:0000259" key="15">
    <source>
        <dbReference type="Pfam" id="PF02096"/>
    </source>
</evidence>
<evidence type="ECO:0000256" key="4">
    <source>
        <dbReference type="ARBA" id="ARBA00022448"/>
    </source>
</evidence>
<dbReference type="Gene3D" id="2.70.98.90">
    <property type="match status" value="1"/>
</dbReference>
<keyword evidence="4 13" id="KW-0813">Transport</keyword>
<dbReference type="Pfam" id="PF14849">
    <property type="entry name" value="YidC_periplas"/>
    <property type="match status" value="1"/>
</dbReference>
<comment type="function">
    <text evidence="13">Required for the insertion and/or proper folding and/or complex formation of integral membrane proteins into the membrane. Involved in integration of membrane proteins that insert both dependently and independently of the Sec translocase complex, as well as at least some lipoproteins. Aids folding of multispanning membrane proteins.</text>
</comment>
<evidence type="ECO:0000313" key="17">
    <source>
        <dbReference type="EMBL" id="QED27974.1"/>
    </source>
</evidence>
<feature type="transmembrane region" description="Helical" evidence="13">
    <location>
        <begin position="562"/>
        <end position="578"/>
    </location>
</feature>
<feature type="transmembrane region" description="Helical" evidence="13">
    <location>
        <begin position="49"/>
        <end position="67"/>
    </location>
</feature>
<sequence>MGSCADRGWALSALGVATRCIRAVSTRCPSSGVRVRKRQQQHQPEPKRFLLAMLISGTLLFGWQYFFMPPMPPPQEADGQTAAQKADSEKSDPKEQEAAPKPLPDAPKPAQNIEFRADNLVRDDVTLTMSNRGGKMQGVKILKPAQYQDAGDLLGEAPRETTKFPFGVNFLKDTLVVPTDALWEVDEAASTKKGNDYSAISYKYIDPAGRFQINKTYKVAEKPYQFDVSVTYRNISGDHWANQPVFDITGYKDPNLETSFLDPRPDLVEALCKTQNEMEREMYGSVESPITYGEAADPVKWAGIDRRYFLFAAVPLDGAARCQLERVDDNFLQTRIIHDEISLRSGESKTIEYAVYVGPKDQDVLDQAGHDLVEAIDYGFFAFLARPMRWLLVLLFGFTGNWGIAIILLTILVRLAMWPINHKVYVNSERMKDIQPQIKVIQEKYKNDQQRLSEETMKVFKENNVSMLGCAPMFLQFPIFLALYFMILNSVELYKADFFLWYTDLSASDPYFVLPILMGIVMFAQQSLMTVEAPNPQMKTVMKIMPIGFTAFMLFLPSGVVLYYFASMLIGILQQIMIKKQFQRKREAKG</sequence>
<keyword evidence="18" id="KW-1185">Reference proteome</keyword>
<dbReference type="PRINTS" id="PR01900">
    <property type="entry name" value="YIDCPROTEIN"/>
</dbReference>
<dbReference type="GO" id="GO:0032977">
    <property type="term" value="F:membrane insertase activity"/>
    <property type="evidence" value="ECO:0007669"/>
    <property type="project" value="InterPro"/>
</dbReference>
<dbReference type="CDD" id="cd19961">
    <property type="entry name" value="EcYidC-like_peri"/>
    <property type="match status" value="1"/>
</dbReference>